<dbReference type="SMART" id="SM00091">
    <property type="entry name" value="PAS"/>
    <property type="match status" value="1"/>
</dbReference>
<dbReference type="PANTHER" id="PTHR44757:SF2">
    <property type="entry name" value="BIOFILM ARCHITECTURE MAINTENANCE PROTEIN MBAA"/>
    <property type="match status" value="1"/>
</dbReference>
<dbReference type="AlphaFoldDB" id="A0A5D8Z726"/>
<dbReference type="PROSITE" id="PS50887">
    <property type="entry name" value="GGDEF"/>
    <property type="match status" value="1"/>
</dbReference>
<evidence type="ECO:0000256" key="3">
    <source>
        <dbReference type="SAM" id="MobiDB-lite"/>
    </source>
</evidence>
<dbReference type="Pfam" id="PF00990">
    <property type="entry name" value="GGDEF"/>
    <property type="match status" value="1"/>
</dbReference>
<dbReference type="InterPro" id="IPR035965">
    <property type="entry name" value="PAS-like_dom_sf"/>
</dbReference>
<dbReference type="InterPro" id="IPR000700">
    <property type="entry name" value="PAS-assoc_C"/>
</dbReference>
<feature type="region of interest" description="Disordered" evidence="3">
    <location>
        <begin position="47"/>
        <end position="80"/>
    </location>
</feature>
<feature type="domain" description="PAS" evidence="4">
    <location>
        <begin position="91"/>
        <end position="164"/>
    </location>
</feature>
<proteinExistence type="predicted"/>
<accession>A0A5D8Z726</accession>
<dbReference type="InterPro" id="IPR035919">
    <property type="entry name" value="EAL_sf"/>
</dbReference>
<dbReference type="SUPFAM" id="SSF55073">
    <property type="entry name" value="Nucleotide cyclase"/>
    <property type="match status" value="1"/>
</dbReference>
<evidence type="ECO:0000313" key="9">
    <source>
        <dbReference type="Proteomes" id="UP000323164"/>
    </source>
</evidence>
<dbReference type="PROSITE" id="PS50883">
    <property type="entry name" value="EAL"/>
    <property type="match status" value="1"/>
</dbReference>
<feature type="domain" description="EAL" evidence="6">
    <location>
        <begin position="392"/>
        <end position="658"/>
    </location>
</feature>
<evidence type="ECO:0000256" key="1">
    <source>
        <dbReference type="ARBA" id="ARBA00012282"/>
    </source>
</evidence>
<dbReference type="Pfam" id="PF00563">
    <property type="entry name" value="EAL"/>
    <property type="match status" value="1"/>
</dbReference>
<evidence type="ECO:0000259" key="7">
    <source>
        <dbReference type="PROSITE" id="PS50887"/>
    </source>
</evidence>
<dbReference type="NCBIfam" id="TIGR00254">
    <property type="entry name" value="GGDEF"/>
    <property type="match status" value="1"/>
</dbReference>
<dbReference type="InterPro" id="IPR001633">
    <property type="entry name" value="EAL_dom"/>
</dbReference>
<dbReference type="InterPro" id="IPR052155">
    <property type="entry name" value="Biofilm_reg_signaling"/>
</dbReference>
<dbReference type="InterPro" id="IPR000014">
    <property type="entry name" value="PAS"/>
</dbReference>
<keyword evidence="9" id="KW-1185">Reference proteome</keyword>
<name>A0A5D8Z726_9GAMM</name>
<dbReference type="PROSITE" id="PS50113">
    <property type="entry name" value="PAC"/>
    <property type="match status" value="1"/>
</dbReference>
<dbReference type="Pfam" id="PF08448">
    <property type="entry name" value="PAS_4"/>
    <property type="match status" value="1"/>
</dbReference>
<evidence type="ECO:0000313" key="8">
    <source>
        <dbReference type="EMBL" id="TZF90688.1"/>
    </source>
</evidence>
<dbReference type="SUPFAM" id="SSF55785">
    <property type="entry name" value="PYP-like sensor domain (PAS domain)"/>
    <property type="match status" value="1"/>
</dbReference>
<dbReference type="Gene3D" id="3.20.20.450">
    <property type="entry name" value="EAL domain"/>
    <property type="match status" value="1"/>
</dbReference>
<feature type="domain" description="PAC" evidence="5">
    <location>
        <begin position="165"/>
        <end position="218"/>
    </location>
</feature>
<dbReference type="PANTHER" id="PTHR44757">
    <property type="entry name" value="DIGUANYLATE CYCLASE DGCP"/>
    <property type="match status" value="1"/>
</dbReference>
<dbReference type="EC" id="3.1.4.52" evidence="1"/>
<feature type="region of interest" description="Disordered" evidence="3">
    <location>
        <begin position="1"/>
        <end position="30"/>
    </location>
</feature>
<gene>
    <name evidence="8" type="ORF">FW784_04370</name>
</gene>
<dbReference type="CDD" id="cd00130">
    <property type="entry name" value="PAS"/>
    <property type="match status" value="1"/>
</dbReference>
<dbReference type="InterPro" id="IPR000160">
    <property type="entry name" value="GGDEF_dom"/>
</dbReference>
<evidence type="ECO:0000259" key="6">
    <source>
        <dbReference type="PROSITE" id="PS50883"/>
    </source>
</evidence>
<dbReference type="GO" id="GO:0071111">
    <property type="term" value="F:cyclic-guanylate-specific phosphodiesterase activity"/>
    <property type="evidence" value="ECO:0007669"/>
    <property type="project" value="UniProtKB-EC"/>
</dbReference>
<evidence type="ECO:0000259" key="4">
    <source>
        <dbReference type="PROSITE" id="PS50112"/>
    </source>
</evidence>
<dbReference type="Gene3D" id="3.30.70.270">
    <property type="match status" value="1"/>
</dbReference>
<dbReference type="SMART" id="SM00052">
    <property type="entry name" value="EAL"/>
    <property type="match status" value="1"/>
</dbReference>
<dbReference type="InterPro" id="IPR029787">
    <property type="entry name" value="Nucleotide_cyclase"/>
</dbReference>
<dbReference type="EMBL" id="VTRV01000030">
    <property type="protein sequence ID" value="TZF90688.1"/>
    <property type="molecule type" value="Genomic_DNA"/>
</dbReference>
<protein>
    <recommendedName>
        <fullName evidence="1">cyclic-guanylate-specific phosphodiesterase</fullName>
        <ecNumber evidence="1">3.1.4.52</ecNumber>
    </recommendedName>
</protein>
<dbReference type="NCBIfam" id="TIGR00229">
    <property type="entry name" value="sensory_box"/>
    <property type="match status" value="1"/>
</dbReference>
<dbReference type="InterPro" id="IPR043128">
    <property type="entry name" value="Rev_trsase/Diguanyl_cyclase"/>
</dbReference>
<dbReference type="Gene3D" id="3.30.450.20">
    <property type="entry name" value="PAS domain"/>
    <property type="match status" value="1"/>
</dbReference>
<dbReference type="FunFam" id="3.20.20.450:FF:000001">
    <property type="entry name" value="Cyclic di-GMP phosphodiesterase yahA"/>
    <property type="match status" value="1"/>
</dbReference>
<dbReference type="CDD" id="cd01948">
    <property type="entry name" value="EAL"/>
    <property type="match status" value="1"/>
</dbReference>
<dbReference type="PROSITE" id="PS50112">
    <property type="entry name" value="PAS"/>
    <property type="match status" value="1"/>
</dbReference>
<dbReference type="Proteomes" id="UP000323164">
    <property type="component" value="Unassembled WGS sequence"/>
</dbReference>
<dbReference type="InterPro" id="IPR013656">
    <property type="entry name" value="PAS_4"/>
</dbReference>
<dbReference type="SUPFAM" id="SSF141868">
    <property type="entry name" value="EAL domain-like"/>
    <property type="match status" value="1"/>
</dbReference>
<comment type="caution">
    <text evidence="8">The sequence shown here is derived from an EMBL/GenBank/DDBJ whole genome shotgun (WGS) entry which is preliminary data.</text>
</comment>
<dbReference type="CDD" id="cd01949">
    <property type="entry name" value="GGDEF"/>
    <property type="match status" value="1"/>
</dbReference>
<reference evidence="8 9" key="1">
    <citation type="submission" date="2019-08" db="EMBL/GenBank/DDBJ databases">
        <title>Draft genome sequence of Lysobacter sp. UKS-15.</title>
        <authorList>
            <person name="Im W.-T."/>
        </authorList>
    </citation>
    <scope>NUCLEOTIDE SEQUENCE [LARGE SCALE GENOMIC DNA]</scope>
    <source>
        <strain evidence="8 9">UKS-15</strain>
    </source>
</reference>
<sequence>MRSSFSRHVASPPPGRREPSRASRIAGSGQRRVMSAVRRLVILVPPPPRASRLPRRGANGPVGGSMATRRSNDRHPDRGTAAHLAHALRGQQDPLRMVFDHIQDVVYLIENGETGLRFAAVNPAFLGATGLDADEVIGRAVADVIPPPSLDLVLKRYAEAISIRAPVRWEEVSPYPAGLRFGEVMVAPVLGPDGECTHLVGTVHDVTAHRLAQQELDRQAKYDALTDLPNRVRFRELLAAGVGSAATGSVTLAVLSLDLDRFKTINDALGHTVGDALLKQVGKRLSEIATCGDVVARLGGDEFGILASLPDGIEAATLLGERTLAALCKPFEVDGHEIRVTPSIGISIFPRDSGSPEDLVRFADAAMYHAKAGGRNRLAFYSAELDEQAQQRRTLEHALRGAVERREFVLHYQPAVELRSGRVTGFEALVRWNRPGHGLVAPNEFIDVLEDTGLIRDVGDWVIGEVVRQLAAWEHAGHEHLRAAVNVSAAQLRPSAVNPDLHAEPVYSLLEKVQACLARHPLRTAQLEIELTESALMTDAAFACETLERLRAVVGRVHVDDFGTGYSSLAYLKRLPIDSLKIDRVFVQDLPDDAEDASIVRAVIGLAHSLGLDVIAEGIETEAQRQFLLAAGCDHGQGYLFSRPVPADEVPALLQGSRGPPGA</sequence>
<evidence type="ECO:0000256" key="2">
    <source>
        <dbReference type="ARBA" id="ARBA00022636"/>
    </source>
</evidence>
<dbReference type="SMART" id="SM00267">
    <property type="entry name" value="GGDEF"/>
    <property type="match status" value="1"/>
</dbReference>
<feature type="compositionally biased region" description="Basic and acidic residues" evidence="3">
    <location>
        <begin position="70"/>
        <end position="80"/>
    </location>
</feature>
<feature type="domain" description="GGDEF" evidence="7">
    <location>
        <begin position="250"/>
        <end position="383"/>
    </location>
</feature>
<dbReference type="OrthoDB" id="9804951at2"/>
<keyword evidence="2" id="KW-0973">c-di-GMP</keyword>
<organism evidence="8 9">
    <name type="scientific">Cognatilysobacter lacus</name>
    <dbReference type="NCBI Taxonomy" id="1643323"/>
    <lineage>
        <taxon>Bacteria</taxon>
        <taxon>Pseudomonadati</taxon>
        <taxon>Pseudomonadota</taxon>
        <taxon>Gammaproteobacteria</taxon>
        <taxon>Lysobacterales</taxon>
        <taxon>Lysobacteraceae</taxon>
        <taxon>Cognatilysobacter</taxon>
    </lineage>
</organism>
<evidence type="ECO:0000259" key="5">
    <source>
        <dbReference type="PROSITE" id="PS50113"/>
    </source>
</evidence>